<evidence type="ECO:0000259" key="5">
    <source>
        <dbReference type="SMART" id="SM00470"/>
    </source>
</evidence>
<evidence type="ECO:0000256" key="1">
    <source>
        <dbReference type="ARBA" id="ARBA00022679"/>
    </source>
</evidence>
<dbReference type="GeneID" id="14211856"/>
<dbReference type="EMBL" id="CP003378">
    <property type="protein sequence ID" value="AFZ70353.1"/>
    <property type="molecule type" value="Genomic_DNA"/>
</dbReference>
<evidence type="ECO:0000256" key="3">
    <source>
        <dbReference type="ARBA" id="ARBA00022777"/>
    </source>
</evidence>
<keyword evidence="1" id="KW-0808">Transferase</keyword>
<dbReference type="InterPro" id="IPR003115">
    <property type="entry name" value="ParB_N"/>
</dbReference>
<keyword evidence="2" id="KW-0547">Nucleotide-binding</keyword>
<evidence type="ECO:0000313" key="6">
    <source>
        <dbReference type="EMBL" id="AFZ70353.1"/>
    </source>
</evidence>
<dbReference type="AlphaFoldDB" id="L0A8Y9"/>
<sequence>METKNLSSVNIGLVNISDLKQHEYALDEHIEELKQKIIMEKIIRKPIIADINTGTIIDGAHRTRALKSLNVKYIPAILIDYLNYNEMYVDKWIRIYYFDNQSEIITDLKSIFCFDNIEHNHKSTKIKLCDDNKIDAYMQINKFENEYKELIKGIYFSKSPLKQNKRNGIIIDPPKLDKNDVIYVALKQMLLPPRSTRHISLLKKIYINFSLKDLY</sequence>
<keyword evidence="7" id="KW-1185">Reference proteome</keyword>
<dbReference type="KEGG" id="clg:Calag_0596"/>
<feature type="domain" description="ParB-like N-terminal" evidence="5">
    <location>
        <begin position="12"/>
        <end position="95"/>
    </location>
</feature>
<organism evidence="6 7">
    <name type="scientific">Caldisphaera lagunensis (strain DSM 15908 / JCM 11604 / ANMR 0165 / IC-154)</name>
    <dbReference type="NCBI Taxonomy" id="1056495"/>
    <lineage>
        <taxon>Archaea</taxon>
        <taxon>Thermoproteota</taxon>
        <taxon>Thermoprotei</taxon>
        <taxon>Acidilobales</taxon>
        <taxon>Caldisphaeraceae</taxon>
        <taxon>Caldisphaera</taxon>
    </lineage>
</organism>
<keyword evidence="4" id="KW-0067">ATP-binding</keyword>
<dbReference type="InterPro" id="IPR023098">
    <property type="entry name" value="SerK/SbnI_C"/>
</dbReference>
<protein>
    <submittedName>
        <fullName evidence="6">Putative transcriptional regulator</fullName>
    </submittedName>
</protein>
<dbReference type="OrthoDB" id="89900at2157"/>
<dbReference type="eggNOG" id="arCOG01875">
    <property type="taxonomic scope" value="Archaea"/>
</dbReference>
<accession>L0A8Y9</accession>
<dbReference type="GO" id="GO:0016301">
    <property type="term" value="F:kinase activity"/>
    <property type="evidence" value="ECO:0007669"/>
    <property type="project" value="UniProtKB-KW"/>
</dbReference>
<evidence type="ECO:0000256" key="2">
    <source>
        <dbReference type="ARBA" id="ARBA00022741"/>
    </source>
</evidence>
<evidence type="ECO:0000256" key="4">
    <source>
        <dbReference type="ARBA" id="ARBA00022840"/>
    </source>
</evidence>
<dbReference type="InParanoid" id="L0A8Y9"/>
<dbReference type="GO" id="GO:0005524">
    <property type="term" value="F:ATP binding"/>
    <property type="evidence" value="ECO:0007669"/>
    <property type="project" value="UniProtKB-KW"/>
</dbReference>
<dbReference type="SUPFAM" id="SSF110849">
    <property type="entry name" value="ParB/Sulfiredoxin"/>
    <property type="match status" value="1"/>
</dbReference>
<proteinExistence type="predicted"/>
<keyword evidence="3" id="KW-0418">Kinase</keyword>
<dbReference type="Gene3D" id="3.30.1760.10">
    <property type="entry name" value="Conserved hypothetical protein from pyrococcus furiosus pfu- 392566-001, domain 2"/>
    <property type="match status" value="1"/>
</dbReference>
<name>L0A8Y9_CALLD</name>
<gene>
    <name evidence="6" type="ordered locus">Calag_0596</name>
</gene>
<evidence type="ECO:0000313" key="7">
    <source>
        <dbReference type="Proteomes" id="UP000010469"/>
    </source>
</evidence>
<dbReference type="Proteomes" id="UP000010469">
    <property type="component" value="Chromosome"/>
</dbReference>
<dbReference type="Gene3D" id="3.90.1530.10">
    <property type="entry name" value="Conserved hypothetical protein from pyrococcus furiosus pfu- 392566-001, ParB domain"/>
    <property type="match status" value="1"/>
</dbReference>
<dbReference type="SMART" id="SM00470">
    <property type="entry name" value="ParB"/>
    <property type="match status" value="1"/>
</dbReference>
<dbReference type="InterPro" id="IPR036086">
    <property type="entry name" value="ParB/Sulfiredoxin_sf"/>
</dbReference>
<dbReference type="CDD" id="cd16400">
    <property type="entry name" value="ParB_Srx_like_nuclease"/>
    <property type="match status" value="1"/>
</dbReference>
<dbReference type="HOGENOM" id="CLU_107444_0_0_2"/>
<dbReference type="RefSeq" id="WP_015232251.1">
    <property type="nucleotide sequence ID" value="NC_019791.1"/>
</dbReference>
<reference evidence="7" key="1">
    <citation type="submission" date="2012-03" db="EMBL/GenBank/DDBJ databases">
        <title>Complete genome of Caldisphaera lagunensis DSM 15908.</title>
        <authorList>
            <person name="Lucas S."/>
            <person name="Copeland A."/>
            <person name="Lapidus A."/>
            <person name="Glavina del Rio T."/>
            <person name="Dalin E."/>
            <person name="Tice H."/>
            <person name="Bruce D."/>
            <person name="Goodwin L."/>
            <person name="Pitluck S."/>
            <person name="Peters L."/>
            <person name="Mikhailova N."/>
            <person name="Teshima H."/>
            <person name="Kyrpides N."/>
            <person name="Mavromatis K."/>
            <person name="Ivanova N."/>
            <person name="Brettin T."/>
            <person name="Detter J.C."/>
            <person name="Han C."/>
            <person name="Larimer F."/>
            <person name="Land M."/>
            <person name="Hauser L."/>
            <person name="Markowitz V."/>
            <person name="Cheng J.-F."/>
            <person name="Hugenholtz P."/>
            <person name="Woyke T."/>
            <person name="Wu D."/>
            <person name="Spring S."/>
            <person name="Schroeder M."/>
            <person name="Brambilla E."/>
            <person name="Klenk H.-P."/>
            <person name="Eisen J.A."/>
        </authorList>
    </citation>
    <scope>NUCLEOTIDE SEQUENCE [LARGE SCALE GENOMIC DNA]</scope>
    <source>
        <strain evidence="7">DSM 15908 / JCM 11604 / IC-154</strain>
    </source>
</reference>
<dbReference type="STRING" id="1056495.Calag_0596"/>
<dbReference type="Pfam" id="PF02195">
    <property type="entry name" value="ParB_N"/>
    <property type="match status" value="1"/>
</dbReference>